<evidence type="ECO:0000313" key="3">
    <source>
        <dbReference type="EMBL" id="CCH86064.1"/>
    </source>
</evidence>
<dbReference type="EMBL" id="FO203431">
    <property type="protein sequence ID" value="CCH86064.1"/>
    <property type="molecule type" value="Genomic_DNA"/>
</dbReference>
<organism evidence="3 4">
    <name type="scientific">Modestobacter italicus (strain DSM 44449 / CECT 9708 / BC 501)</name>
    <dbReference type="NCBI Taxonomy" id="2732864"/>
    <lineage>
        <taxon>Bacteria</taxon>
        <taxon>Bacillati</taxon>
        <taxon>Actinomycetota</taxon>
        <taxon>Actinomycetes</taxon>
        <taxon>Geodermatophilales</taxon>
        <taxon>Geodermatophilaceae</taxon>
        <taxon>Modestobacter</taxon>
    </lineage>
</organism>
<dbReference type="Proteomes" id="UP000006461">
    <property type="component" value="Chromosome"/>
</dbReference>
<dbReference type="InterPro" id="IPR009937">
    <property type="entry name" value="Phage_holin_3_6"/>
</dbReference>
<feature type="transmembrane region" description="Helical" evidence="2">
    <location>
        <begin position="92"/>
        <end position="114"/>
    </location>
</feature>
<accession>I4ERQ1</accession>
<dbReference type="HOGENOM" id="CLU_106273_2_2_11"/>
<protein>
    <submittedName>
        <fullName evidence="3">Uncharacterized protein</fullName>
    </submittedName>
</protein>
<feature type="compositionally biased region" description="Polar residues" evidence="1">
    <location>
        <begin position="1"/>
        <end position="11"/>
    </location>
</feature>
<keyword evidence="4" id="KW-1185">Reference proteome</keyword>
<gene>
    <name evidence="3" type="ordered locus">MODMU_0607</name>
</gene>
<keyword evidence="2" id="KW-1133">Transmembrane helix</keyword>
<keyword evidence="2" id="KW-0472">Membrane</keyword>
<proteinExistence type="predicted"/>
<dbReference type="AlphaFoldDB" id="I4ERQ1"/>
<evidence type="ECO:0000256" key="1">
    <source>
        <dbReference type="SAM" id="MobiDB-lite"/>
    </source>
</evidence>
<dbReference type="STRING" id="477641.MODMU_0607"/>
<name>I4ERQ1_MODI5</name>
<dbReference type="OMA" id="LWRWVAF"/>
<feature type="transmembrane region" description="Helical" evidence="2">
    <location>
        <begin position="59"/>
        <end position="80"/>
    </location>
</feature>
<evidence type="ECO:0000256" key="2">
    <source>
        <dbReference type="SAM" id="Phobius"/>
    </source>
</evidence>
<dbReference type="KEGG" id="mmar:MODMU_0607"/>
<feature type="region of interest" description="Disordered" evidence="1">
    <location>
        <begin position="1"/>
        <end position="21"/>
    </location>
</feature>
<dbReference type="OrthoDB" id="3828498at2"/>
<sequence>MAHSVSTTQPAVRSAGPAEPSVGTLAKSAMADMSTLIRSEIELAKTEVTVSAKRGGIGAAAFAAAGVLLAFAAIFFFIALAEFFTWLGLARWISYLIVFALLVLIAAVAGFIGYRQVKKIKKPEKTLETLSDLPDLARREAPGQRQHDLPVVRNGQVVRQDPHARLR</sequence>
<dbReference type="PATRIC" id="fig|477641.3.peg.577"/>
<keyword evidence="2" id="KW-0812">Transmembrane</keyword>
<dbReference type="Pfam" id="PF07332">
    <property type="entry name" value="Phage_holin_3_6"/>
    <property type="match status" value="1"/>
</dbReference>
<reference evidence="3 4" key="1">
    <citation type="journal article" date="2012" name="J. Bacteriol.">
        <title>Genome Sequence of Radiation-Resistant Modestobacter marinus Strain BC501, a Representative Actinobacterium That Thrives on Calcareous Stone Surfaces.</title>
        <authorList>
            <person name="Normand P."/>
            <person name="Gury J."/>
            <person name="Pujic P."/>
            <person name="Chouaia B."/>
            <person name="Crotti E."/>
            <person name="Brusetti L."/>
            <person name="Daffonchio D."/>
            <person name="Vacherie B."/>
            <person name="Barbe V."/>
            <person name="Medigue C."/>
            <person name="Calteau A."/>
            <person name="Ghodhbane-Gtari F."/>
            <person name="Essoussi I."/>
            <person name="Nouioui I."/>
            <person name="Abbassi-Ghozzi I."/>
            <person name="Gtari M."/>
        </authorList>
    </citation>
    <scope>NUCLEOTIDE SEQUENCE [LARGE SCALE GENOMIC DNA]</scope>
    <source>
        <strain evidence="4">BC 501</strain>
    </source>
</reference>
<dbReference type="eggNOG" id="ENOG50332VJ">
    <property type="taxonomic scope" value="Bacteria"/>
</dbReference>
<evidence type="ECO:0000313" key="4">
    <source>
        <dbReference type="Proteomes" id="UP000006461"/>
    </source>
</evidence>